<dbReference type="Pfam" id="PF03772">
    <property type="entry name" value="Competence"/>
    <property type="match status" value="1"/>
</dbReference>
<comment type="caution">
    <text evidence="8">The sequence shown here is derived from an EMBL/GenBank/DDBJ whole genome shotgun (WGS) entry which is preliminary data.</text>
</comment>
<dbReference type="PANTHER" id="PTHR30619">
    <property type="entry name" value="DNA INTERNALIZATION/COMPETENCE PROTEIN COMEC/REC2"/>
    <property type="match status" value="1"/>
</dbReference>
<evidence type="ECO:0000256" key="2">
    <source>
        <dbReference type="ARBA" id="ARBA00022475"/>
    </source>
</evidence>
<dbReference type="Proteomes" id="UP000434554">
    <property type="component" value="Unassembled WGS sequence"/>
</dbReference>
<feature type="transmembrane region" description="Helical" evidence="6">
    <location>
        <begin position="505"/>
        <end position="525"/>
    </location>
</feature>
<feature type="domain" description="ComEC/Rec2-related protein" evidence="7">
    <location>
        <begin position="299"/>
        <end position="550"/>
    </location>
</feature>
<reference evidence="8 9" key="1">
    <citation type="submission" date="2019-09" db="EMBL/GenBank/DDBJ databases">
        <title>Draft genome sequence of 3 type strains from the CCUG.</title>
        <authorList>
            <person name="Pineiro-Iglesias B."/>
            <person name="Tunovic T."/>
            <person name="Unosson C."/>
            <person name="Inganas E."/>
            <person name="Ohlen M."/>
            <person name="Cardew S."/>
            <person name="Jensie-Markopoulos S."/>
            <person name="Salva-Serra F."/>
            <person name="Jaen-Luchoro D."/>
            <person name="Karlsson R."/>
            <person name="Svensson-Stadler L."/>
            <person name="Chun J."/>
            <person name="Moore E."/>
        </authorList>
    </citation>
    <scope>NUCLEOTIDE SEQUENCE [LARGE SCALE GENOMIC DNA]</scope>
    <source>
        <strain evidence="8 9">CCUG 65427</strain>
    </source>
</reference>
<keyword evidence="3 6" id="KW-0812">Transmembrane</keyword>
<feature type="transmembrane region" description="Helical" evidence="6">
    <location>
        <begin position="21"/>
        <end position="44"/>
    </location>
</feature>
<accession>A0A833CBF6</accession>
<dbReference type="AlphaFoldDB" id="A0A833CBF6"/>
<feature type="transmembrane region" description="Helical" evidence="6">
    <location>
        <begin position="475"/>
        <end position="498"/>
    </location>
</feature>
<evidence type="ECO:0000256" key="3">
    <source>
        <dbReference type="ARBA" id="ARBA00022692"/>
    </source>
</evidence>
<evidence type="ECO:0000256" key="6">
    <source>
        <dbReference type="SAM" id="Phobius"/>
    </source>
</evidence>
<evidence type="ECO:0000256" key="1">
    <source>
        <dbReference type="ARBA" id="ARBA00004651"/>
    </source>
</evidence>
<evidence type="ECO:0000256" key="4">
    <source>
        <dbReference type="ARBA" id="ARBA00022989"/>
    </source>
</evidence>
<feature type="transmembrane region" description="Helical" evidence="6">
    <location>
        <begin position="350"/>
        <end position="367"/>
    </location>
</feature>
<organism evidence="8 9">
    <name type="scientific">Veillonella seminalis</name>
    <dbReference type="NCBI Taxonomy" id="1502943"/>
    <lineage>
        <taxon>Bacteria</taxon>
        <taxon>Bacillati</taxon>
        <taxon>Bacillota</taxon>
        <taxon>Negativicutes</taxon>
        <taxon>Veillonellales</taxon>
        <taxon>Veillonellaceae</taxon>
        <taxon>Veillonella</taxon>
    </lineage>
</organism>
<keyword evidence="5 6" id="KW-0472">Membrane</keyword>
<feature type="transmembrane region" description="Helical" evidence="6">
    <location>
        <begin position="318"/>
        <end position="343"/>
    </location>
</feature>
<dbReference type="InterPro" id="IPR052159">
    <property type="entry name" value="Competence_DNA_uptake"/>
</dbReference>
<proteinExistence type="predicted"/>
<feature type="transmembrane region" description="Helical" evidence="6">
    <location>
        <begin position="562"/>
        <end position="585"/>
    </location>
</feature>
<keyword evidence="4 6" id="KW-1133">Transmembrane helix</keyword>
<dbReference type="InterPro" id="IPR004477">
    <property type="entry name" value="ComEC_N"/>
</dbReference>
<sequence>MCLQLFDKRGEIVSICGRVRYFFTYTEWGSLFWLAPAWGIVLAYGLRYEFTSPMKIFLGSIWYFGWLIWQRNCKNKKQSYIYVGNYSINKNIIRPGITSPAVKFLILVMLMVLAGIGAFHTCNEIDRYNEINAYYLGAEGTYTARVMTLPESVILQGEEYLKFNGELVTMIPDKAATEAKPIKASGQLMIYIKPTEAMKLTPVLPGQYVLVKGRTGQLMQTPEEGRIDLRPRYILDGRVGNLYEGTYLGLDTSVKLFWYTRIIDRCEYFVGLARWSLMNRISVNLQGQLGSVGQSLLLGGGYSSIDGAVMDSFAKTGLIHILSVSGSHVALLFGFVFVIAKIFKVKKKPATYGAIIFVILYCAVVGFNPPVVRSAVMGIIMGVGLIRGNLYHSRQALNISAALMLAYEPLLLLDISFQLSLGATYGILLFSRTLYQRLPKGRPYIMGPISLCLSAQLLIWPLQLYYFHLMGYGSLLAAIIVGPLLDLAILGTAVLLLLQIILSVNFLWSWLGLLLKLALFLNFSVASLPGAVMWLGALPVWLGILYVLGCRQLYAVMQEWKVCSLSYEMLTMGALFILLLLPMIHLTGEKVFVHIIPVTKGAAFLVVKKESLHMPRGFLYVTTGGKALSNMTQSSIINSIHYYGIQRLSGVILQEVNEKSKDSVMSLLHSLQCPIANAQKSSINKDTYIGLYSRDFEREIKEYPGMILVDGAKEGFIFGNRQITQNNLKLEEMKPYIVGTTNSAMASKSYNEKSEMMGMVYWPNSGSHADVDPADSTRYITGTRVVPDFLL</sequence>
<evidence type="ECO:0000256" key="5">
    <source>
        <dbReference type="ARBA" id="ARBA00023136"/>
    </source>
</evidence>
<keyword evidence="2" id="KW-1003">Cell membrane</keyword>
<gene>
    <name evidence="8" type="ORF">F8R14_03360</name>
</gene>
<feature type="transmembrane region" description="Helical" evidence="6">
    <location>
        <begin position="531"/>
        <end position="550"/>
    </location>
</feature>
<evidence type="ECO:0000313" key="9">
    <source>
        <dbReference type="Proteomes" id="UP000434554"/>
    </source>
</evidence>
<protein>
    <submittedName>
        <fullName evidence="8">ComEC/Rec2 family competence protein</fullName>
    </submittedName>
</protein>
<dbReference type="GO" id="GO:0005886">
    <property type="term" value="C:plasma membrane"/>
    <property type="evidence" value="ECO:0007669"/>
    <property type="project" value="UniProtKB-SubCell"/>
</dbReference>
<dbReference type="EMBL" id="WBKH01000003">
    <property type="protein sequence ID" value="KAB1479207.1"/>
    <property type="molecule type" value="Genomic_DNA"/>
</dbReference>
<feature type="transmembrane region" description="Helical" evidence="6">
    <location>
        <begin position="443"/>
        <end position="463"/>
    </location>
</feature>
<comment type="subcellular location">
    <subcellularLocation>
        <location evidence="1">Cell membrane</location>
        <topology evidence="1">Multi-pass membrane protein</topology>
    </subcellularLocation>
</comment>
<evidence type="ECO:0000259" key="7">
    <source>
        <dbReference type="Pfam" id="PF03772"/>
    </source>
</evidence>
<dbReference type="PANTHER" id="PTHR30619:SF1">
    <property type="entry name" value="RECOMBINATION PROTEIN 2"/>
    <property type="match status" value="1"/>
</dbReference>
<dbReference type="NCBIfam" id="TIGR00360">
    <property type="entry name" value="ComEC_N-term"/>
    <property type="match status" value="1"/>
</dbReference>
<name>A0A833CBF6_9FIRM</name>
<evidence type="ECO:0000313" key="8">
    <source>
        <dbReference type="EMBL" id="KAB1479207.1"/>
    </source>
</evidence>
<feature type="transmembrane region" description="Helical" evidence="6">
    <location>
        <begin position="410"/>
        <end position="431"/>
    </location>
</feature>
<feature type="transmembrane region" description="Helical" evidence="6">
    <location>
        <begin position="101"/>
        <end position="119"/>
    </location>
</feature>